<comment type="caution">
    <text evidence="2">The sequence shown here is derived from an EMBL/GenBank/DDBJ whole genome shotgun (WGS) entry which is preliminary data.</text>
</comment>
<name>A0ABR2H4W6_9EUKA</name>
<sequence>MKKKKESDDILKQFYSNLLLLNPESFYFNQNITELMLEYLQNFLKSNDDCNFRFQTKNENSISKSGNTSETTKPLNSILVPMLSLSSLKSNEEKSEFAFDCRLKYENYVKIFIQKNPIFINYKKELKSQLYYQSSQRIIFLAICNMIRPSTIKKIIFDRKREKLNQYLYKAPNIFQANIDNDDPASFINSMIMDNENKNENQPTLVNSFENSILVPDIKQEEIQKDENTKTNETINFISEDDGNNNDDDTNIIMNEKDENNDDHDDNLIPKEERQFASEVDFAIDDDQIDINQNKSNSQKTEAENSITNEKEDNSEVLAESSITESKIEQTEEEDQKENQNKSDILLNEEELNENYTERDTAIQSKTEIADISALDEKENEKKEEMQIETSLSKSETGISIPKNDRETINSSFDLNGKVKSIENEKEEENLSKIENSKDDRKNFDVSFDVDGKTQKNSFISNDVPKIQNNRNQPEAENAETQVENSFLKNGDSFMKAEREEISESQTETELFDDTIEGVDFDLEKSRSEVFDALSLSFLEMRTDVLGRFTRSTESLFERWSQISCCIFFEFVASNSSFSSLRKNSSFSGKFEDFARSLVTGFLSSEKQSYHDGVISLLPPDSKFFYVISHVTLDSIDRAQVNQKEKLSNSEDEDNELSTKYIDNKFMYFHHRSGIELNSNKPSYSTVNDSTFADTTSDDQYDTKQTTFSKDFFNIKNVDASQKVEKNENENLNEFSVSKFMNPILASHSDTDKESLESFSMKLVLAKAVHDKALKESRVLLDVNEPSPLVSRALELRGVAPPHQPPDPSNYSPRRLRKINSALKKDQSMEDKDDDLSPKNKKANYRNNNISSPKPPAKSLPRPRIKVSHVSPTKPKTKNSIQSNTCEVSANDTFYTYNRRMKTIRNENKAKNKNEEKRFQIVFDLEKRDEQMKRGNKCPKLKTKTKTQKSSIKRAQLAESRGFIIREKAIEQHNISVLNEYEAQKRSIYRDICSNEAKCAEELEKCASNGNLIIHSNLGKSVVYDKLEKNIRAKQINQSYERLNGRTKGFGMEYDTDFSQLEGPIATAIIEDGFF</sequence>
<feature type="compositionally biased region" description="Polar residues" evidence="1">
    <location>
        <begin position="388"/>
        <end position="398"/>
    </location>
</feature>
<feature type="region of interest" description="Disordered" evidence="1">
    <location>
        <begin position="283"/>
        <end position="406"/>
    </location>
</feature>
<feature type="compositionally biased region" description="Basic and acidic residues" evidence="1">
    <location>
        <begin position="823"/>
        <end position="838"/>
    </location>
</feature>
<proteinExistence type="predicted"/>
<evidence type="ECO:0000256" key="1">
    <source>
        <dbReference type="SAM" id="MobiDB-lite"/>
    </source>
</evidence>
<dbReference type="Proteomes" id="UP001470230">
    <property type="component" value="Unassembled WGS sequence"/>
</dbReference>
<feature type="compositionally biased region" description="Basic and acidic residues" evidence="1">
    <location>
        <begin position="375"/>
        <end position="386"/>
    </location>
</feature>
<evidence type="ECO:0000313" key="2">
    <source>
        <dbReference type="EMBL" id="KAK8841200.1"/>
    </source>
</evidence>
<feature type="compositionally biased region" description="Acidic residues" evidence="1">
    <location>
        <begin position="239"/>
        <end position="250"/>
    </location>
</feature>
<gene>
    <name evidence="2" type="ORF">M9Y10_027400</name>
</gene>
<reference evidence="2 3" key="1">
    <citation type="submission" date="2024-04" db="EMBL/GenBank/DDBJ databases">
        <title>Tritrichomonas musculus Genome.</title>
        <authorList>
            <person name="Alves-Ferreira E."/>
            <person name="Grigg M."/>
            <person name="Lorenzi H."/>
            <person name="Galac M."/>
        </authorList>
    </citation>
    <scope>NUCLEOTIDE SEQUENCE [LARGE SCALE GENOMIC DNA]</scope>
    <source>
        <strain evidence="2 3">EAF2021</strain>
    </source>
</reference>
<evidence type="ECO:0000313" key="3">
    <source>
        <dbReference type="Proteomes" id="UP001470230"/>
    </source>
</evidence>
<protein>
    <submittedName>
        <fullName evidence="2">Uncharacterized protein</fullName>
    </submittedName>
</protein>
<accession>A0ABR2H4W6</accession>
<feature type="compositionally biased region" description="Polar residues" evidence="1">
    <location>
        <begin position="295"/>
        <end position="308"/>
    </location>
</feature>
<dbReference type="EMBL" id="JAPFFF010000042">
    <property type="protein sequence ID" value="KAK8841200.1"/>
    <property type="molecule type" value="Genomic_DNA"/>
</dbReference>
<keyword evidence="3" id="KW-1185">Reference proteome</keyword>
<feature type="region of interest" description="Disordered" evidence="1">
    <location>
        <begin position="796"/>
        <end position="815"/>
    </location>
</feature>
<feature type="region of interest" description="Disordered" evidence="1">
    <location>
        <begin position="821"/>
        <end position="883"/>
    </location>
</feature>
<feature type="region of interest" description="Disordered" evidence="1">
    <location>
        <begin position="224"/>
        <end position="268"/>
    </location>
</feature>
<organism evidence="2 3">
    <name type="scientific">Tritrichomonas musculus</name>
    <dbReference type="NCBI Taxonomy" id="1915356"/>
    <lineage>
        <taxon>Eukaryota</taxon>
        <taxon>Metamonada</taxon>
        <taxon>Parabasalia</taxon>
        <taxon>Tritrichomonadida</taxon>
        <taxon>Tritrichomonadidae</taxon>
        <taxon>Tritrichomonas</taxon>
    </lineage>
</organism>